<evidence type="ECO:0000313" key="2">
    <source>
        <dbReference type="Proteomes" id="UP000649617"/>
    </source>
</evidence>
<reference evidence="1" key="1">
    <citation type="submission" date="2021-02" db="EMBL/GenBank/DDBJ databases">
        <authorList>
            <person name="Dougan E. K."/>
            <person name="Rhodes N."/>
            <person name="Thang M."/>
            <person name="Chan C."/>
        </authorList>
    </citation>
    <scope>NUCLEOTIDE SEQUENCE</scope>
</reference>
<comment type="caution">
    <text evidence="1">The sequence shown here is derived from an EMBL/GenBank/DDBJ whole genome shotgun (WGS) entry which is preliminary data.</text>
</comment>
<sequence>MEAQGDPILLVRDSFKRYIEAVLQHLTELQRRWDPCESVLRGMCRSSGQQVEELAALCRECGLASAKAVVACDRVLRRAQACGVQERAPNSCQSRAEDQPPTTNKQQELQHRMATLLQYAYRRYRLRCQRRKLSASKALGALLTRWQMTKLQESLRQFRHAGDRRRAAAVIARAARGWLAQRCACRAEQLFHAVRSAERVRTLRLMRRYFTSWIWKLDFSWRWAKRKETVSLESDDVRDHQCDFWQLFPSEGKNAVAKAQSAWFKKRMAWLAWVRTMCEELKIQGQRPHQPR</sequence>
<dbReference type="Proteomes" id="UP000649617">
    <property type="component" value="Unassembled WGS sequence"/>
</dbReference>
<evidence type="ECO:0000313" key="1">
    <source>
        <dbReference type="EMBL" id="CAE7241696.1"/>
    </source>
</evidence>
<protein>
    <submittedName>
        <fullName evidence="1">Uncharacterized protein</fullName>
    </submittedName>
</protein>
<gene>
    <name evidence="1" type="ORF">SPIL2461_LOCUS4205</name>
</gene>
<dbReference type="AlphaFoldDB" id="A0A812LB25"/>
<dbReference type="OrthoDB" id="412878at2759"/>
<keyword evidence="2" id="KW-1185">Reference proteome</keyword>
<organism evidence="1 2">
    <name type="scientific">Symbiodinium pilosum</name>
    <name type="common">Dinoflagellate</name>
    <dbReference type="NCBI Taxonomy" id="2952"/>
    <lineage>
        <taxon>Eukaryota</taxon>
        <taxon>Sar</taxon>
        <taxon>Alveolata</taxon>
        <taxon>Dinophyceae</taxon>
        <taxon>Suessiales</taxon>
        <taxon>Symbiodiniaceae</taxon>
        <taxon>Symbiodinium</taxon>
    </lineage>
</organism>
<accession>A0A812LB25</accession>
<dbReference type="EMBL" id="CAJNIZ010005424">
    <property type="protein sequence ID" value="CAE7241696.1"/>
    <property type="molecule type" value="Genomic_DNA"/>
</dbReference>
<name>A0A812LB25_SYMPI</name>
<proteinExistence type="predicted"/>